<dbReference type="HAMAP" id="MF_00974">
    <property type="entry name" value="DNA_primase_DnaG"/>
    <property type="match status" value="1"/>
</dbReference>
<dbReference type="GO" id="GO:0003677">
    <property type="term" value="F:DNA binding"/>
    <property type="evidence" value="ECO:0007669"/>
    <property type="project" value="UniProtKB-KW"/>
</dbReference>
<comment type="caution">
    <text evidence="16">The sequence shown here is derived from an EMBL/GenBank/DDBJ whole genome shotgun (WGS) entry which is preliminary data.</text>
</comment>
<dbReference type="SUPFAM" id="SSF56731">
    <property type="entry name" value="DNA primase core"/>
    <property type="match status" value="1"/>
</dbReference>
<dbReference type="InterPro" id="IPR002694">
    <property type="entry name" value="Znf_CHC2"/>
</dbReference>
<evidence type="ECO:0000256" key="1">
    <source>
        <dbReference type="ARBA" id="ARBA00022478"/>
    </source>
</evidence>
<evidence type="ECO:0000256" key="2">
    <source>
        <dbReference type="ARBA" id="ARBA00022515"/>
    </source>
</evidence>
<sequence length="575" mass="65092">MSGMIPQRFVEDLLDRVDLAELVGSRITLKKAGASYKARCPFHDEKTPSFNVRPDKGFYHCFGCGAHGDAISFVREFEGMGFTEAVEELARRVGLEVPYDKAVKQEIQQARTLTDALDFASHFYQTALQGHQGSFARDYLKQRGLDEHIIRQYNVGYAPAAGTALFDTASKDLQGPLIETGTVSDKFGRPRDLFRNRVMFPLRNTRGRTVAFGGRTLGDDKAKYINSPESDVFHKSREIYGLFEARQALKQLDKLLVVEGYMDVIALAQHGIHYAVATLGTATNQDSLQALLRQVRHIVFCFDGDQAGFRAADRAMENALELMTDGLHLQFLMLPEGEDPDTLVRKEGPDAFQKRIEGATPLSRYLFDRQSEGLDLELPENRGELKARTEPLLKKMPRSTLRDAMWHEMLRLCGGRSQWQKRSPRQWSKWKGEQRDRIPEERIDVKLSKDSLLCLALLEAPDLASEVIELARSSRQYNQARQFAGFIAEHDLRDRKSLITALALNGEARKQFYTIFDGIEHIPARESTLAAARELLSPDEESTRQQRLAALLRNFANLTVEERQELRQLSAGTPD</sequence>
<keyword evidence="17" id="KW-1185">Reference proteome</keyword>
<evidence type="ECO:0000256" key="11">
    <source>
        <dbReference type="ARBA" id="ARBA00023163"/>
    </source>
</evidence>
<dbReference type="PANTHER" id="PTHR30313">
    <property type="entry name" value="DNA PRIMASE"/>
    <property type="match status" value="1"/>
</dbReference>
<evidence type="ECO:0000259" key="15">
    <source>
        <dbReference type="PROSITE" id="PS50880"/>
    </source>
</evidence>
<keyword evidence="2 12" id="KW-0639">Primosome</keyword>
<keyword evidence="6 12" id="KW-0479">Metal-binding</keyword>
<dbReference type="Gene3D" id="3.90.580.10">
    <property type="entry name" value="Zinc finger, CHC2-type domain"/>
    <property type="match status" value="1"/>
</dbReference>
<dbReference type="Pfam" id="PF08275">
    <property type="entry name" value="DNAG_N"/>
    <property type="match status" value="1"/>
</dbReference>
<dbReference type="PIRSF" id="PIRSF002811">
    <property type="entry name" value="DnaG"/>
    <property type="match status" value="1"/>
</dbReference>
<dbReference type="PANTHER" id="PTHR30313:SF2">
    <property type="entry name" value="DNA PRIMASE"/>
    <property type="match status" value="1"/>
</dbReference>
<feature type="zinc finger region" description="CHC2-type" evidence="12 14">
    <location>
        <begin position="40"/>
        <end position="64"/>
    </location>
</feature>
<dbReference type="GO" id="GO:1990077">
    <property type="term" value="C:primosome complex"/>
    <property type="evidence" value="ECO:0007669"/>
    <property type="project" value="UniProtKB-KW"/>
</dbReference>
<evidence type="ECO:0000313" key="17">
    <source>
        <dbReference type="Proteomes" id="UP000536442"/>
    </source>
</evidence>
<dbReference type="GO" id="GO:0006269">
    <property type="term" value="P:DNA replication, synthesis of primer"/>
    <property type="evidence" value="ECO:0007669"/>
    <property type="project" value="UniProtKB-UniRule"/>
</dbReference>
<evidence type="ECO:0000256" key="12">
    <source>
        <dbReference type="HAMAP-Rule" id="MF_00974"/>
    </source>
</evidence>
<dbReference type="EC" id="2.7.7.101" evidence="12"/>
<dbReference type="InterPro" id="IPR006295">
    <property type="entry name" value="DNA_primase_DnaG"/>
</dbReference>
<dbReference type="SMART" id="SM00400">
    <property type="entry name" value="ZnF_CHCC"/>
    <property type="match status" value="1"/>
</dbReference>
<keyword evidence="3 12" id="KW-0808">Transferase</keyword>
<dbReference type="Pfam" id="PF13155">
    <property type="entry name" value="Toprim_2"/>
    <property type="match status" value="1"/>
</dbReference>
<dbReference type="GO" id="GO:0008270">
    <property type="term" value="F:zinc ion binding"/>
    <property type="evidence" value="ECO:0007669"/>
    <property type="project" value="UniProtKB-UniRule"/>
</dbReference>
<dbReference type="InterPro" id="IPR006171">
    <property type="entry name" value="TOPRIM_dom"/>
</dbReference>
<evidence type="ECO:0000256" key="9">
    <source>
        <dbReference type="ARBA" id="ARBA00022842"/>
    </source>
</evidence>
<dbReference type="NCBIfam" id="TIGR01391">
    <property type="entry name" value="dnaG"/>
    <property type="match status" value="1"/>
</dbReference>
<evidence type="ECO:0000256" key="8">
    <source>
        <dbReference type="ARBA" id="ARBA00022833"/>
    </source>
</evidence>
<feature type="domain" description="Toprim" evidence="15">
    <location>
        <begin position="253"/>
        <end position="335"/>
    </location>
</feature>
<dbReference type="GO" id="GO:0003899">
    <property type="term" value="F:DNA-directed RNA polymerase activity"/>
    <property type="evidence" value="ECO:0007669"/>
    <property type="project" value="UniProtKB-UniRule"/>
</dbReference>
<evidence type="ECO:0000313" key="16">
    <source>
        <dbReference type="EMBL" id="NWN92898.1"/>
    </source>
</evidence>
<dbReference type="InterPro" id="IPR037068">
    <property type="entry name" value="DNA_primase_core_N_sf"/>
</dbReference>
<dbReference type="GO" id="GO:0000428">
    <property type="term" value="C:DNA-directed RNA polymerase complex"/>
    <property type="evidence" value="ECO:0007669"/>
    <property type="project" value="UniProtKB-KW"/>
</dbReference>
<keyword evidence="10 12" id="KW-0238">DNA-binding</keyword>
<protein>
    <recommendedName>
        <fullName evidence="12 13">DNA primase</fullName>
        <ecNumber evidence="12">2.7.7.101</ecNumber>
    </recommendedName>
</protein>
<dbReference type="InterPro" id="IPR034151">
    <property type="entry name" value="TOPRIM_DnaG_bac"/>
</dbReference>
<dbReference type="Gene3D" id="3.40.1360.10">
    <property type="match status" value="1"/>
</dbReference>
<evidence type="ECO:0000256" key="3">
    <source>
        <dbReference type="ARBA" id="ARBA00022679"/>
    </source>
</evidence>
<accession>A0A851I4D2</accession>
<dbReference type="Pfam" id="PF01807">
    <property type="entry name" value="Zn_ribbon_DnaG"/>
    <property type="match status" value="1"/>
</dbReference>
<evidence type="ECO:0000256" key="4">
    <source>
        <dbReference type="ARBA" id="ARBA00022695"/>
    </source>
</evidence>
<keyword evidence="9" id="KW-0460">Magnesium</keyword>
<name>A0A851I4D2_9GAMM</name>
<comment type="subunit">
    <text evidence="12">Monomer. Interacts with DnaB.</text>
</comment>
<evidence type="ECO:0000256" key="5">
    <source>
        <dbReference type="ARBA" id="ARBA00022705"/>
    </source>
</evidence>
<comment type="catalytic activity">
    <reaction evidence="12">
        <text>ssDNA + n NTP = ssDNA/pppN(pN)n-1 hybrid + (n-1) diphosphate.</text>
        <dbReference type="EC" id="2.7.7.101"/>
    </reaction>
</comment>
<dbReference type="CDD" id="cd03364">
    <property type="entry name" value="TOPRIM_DnaG_primases"/>
    <property type="match status" value="1"/>
</dbReference>
<dbReference type="InterPro" id="IPR030846">
    <property type="entry name" value="DnaG_bac"/>
</dbReference>
<comment type="domain">
    <text evidence="12">Contains an N-terminal zinc-binding domain, a central core domain that contains the primase activity, and a C-terminal DnaB-binding domain.</text>
</comment>
<evidence type="ECO:0000256" key="10">
    <source>
        <dbReference type="ARBA" id="ARBA00023125"/>
    </source>
</evidence>
<evidence type="ECO:0000256" key="7">
    <source>
        <dbReference type="ARBA" id="ARBA00022771"/>
    </source>
</evidence>
<dbReference type="SMART" id="SM00493">
    <property type="entry name" value="TOPRIM"/>
    <property type="match status" value="1"/>
</dbReference>
<keyword evidence="5 12" id="KW-0235">DNA replication</keyword>
<dbReference type="FunFam" id="3.90.580.10:FF:000001">
    <property type="entry name" value="DNA primase"/>
    <property type="match status" value="1"/>
</dbReference>
<gene>
    <name evidence="12" type="primary">dnaG</name>
    <name evidence="16" type="ORF">HLV39_15505</name>
</gene>
<reference evidence="16 17" key="1">
    <citation type="submission" date="2020-03" db="EMBL/GenBank/DDBJ databases">
        <title>Metagenomic, metatranscriptomic, and metabolomic analyses revealed the key microbes and metabolic features during the fermentation of ganjang, Korean traditional soy sauce.</title>
        <authorList>
            <person name="Chun B.H."/>
            <person name="Jeon C.O."/>
        </authorList>
    </citation>
    <scope>NUCLEOTIDE SEQUENCE [LARGE SCALE GENOMIC DNA]</scope>
    <source>
        <strain evidence="16 17">KG14</strain>
    </source>
</reference>
<dbReference type="Proteomes" id="UP000536442">
    <property type="component" value="Unassembled WGS sequence"/>
</dbReference>
<dbReference type="Gene3D" id="1.20.50.20">
    <property type="entry name" value="DnaG, RNA polymerase domain, helical bundle"/>
    <property type="match status" value="1"/>
</dbReference>
<keyword evidence="1 12" id="KW-0240">DNA-directed RNA polymerase</keyword>
<dbReference type="FunFam" id="3.40.1360.10:FF:000002">
    <property type="entry name" value="DNA primase"/>
    <property type="match status" value="1"/>
</dbReference>
<comment type="function">
    <text evidence="12 13">RNA polymerase that catalyzes the synthesis of short RNA molecules used as primers for DNA polymerase during DNA replication.</text>
</comment>
<evidence type="ECO:0000256" key="13">
    <source>
        <dbReference type="PIRNR" id="PIRNR002811"/>
    </source>
</evidence>
<evidence type="ECO:0000256" key="14">
    <source>
        <dbReference type="PIRSR" id="PIRSR002811-1"/>
    </source>
</evidence>
<keyword evidence="8 12" id="KW-0862">Zinc</keyword>
<dbReference type="EMBL" id="JABEVQ010000010">
    <property type="protein sequence ID" value="NWN92898.1"/>
    <property type="molecule type" value="Genomic_DNA"/>
</dbReference>
<keyword evidence="7 12" id="KW-0863">Zinc-finger</keyword>
<dbReference type="InterPro" id="IPR036977">
    <property type="entry name" value="DNA_primase_Znf_CHC2"/>
</dbReference>
<dbReference type="GO" id="GO:0005737">
    <property type="term" value="C:cytoplasm"/>
    <property type="evidence" value="ECO:0007669"/>
    <property type="project" value="TreeGrafter"/>
</dbReference>
<organism evidence="16 17">
    <name type="scientific">Marinobacter adhaerens</name>
    <dbReference type="NCBI Taxonomy" id="1033846"/>
    <lineage>
        <taxon>Bacteria</taxon>
        <taxon>Pseudomonadati</taxon>
        <taxon>Pseudomonadota</taxon>
        <taxon>Gammaproteobacteria</taxon>
        <taxon>Pseudomonadales</taxon>
        <taxon>Marinobacteraceae</taxon>
        <taxon>Marinobacter</taxon>
    </lineage>
</organism>
<dbReference type="SUPFAM" id="SSF57783">
    <property type="entry name" value="Zinc beta-ribbon"/>
    <property type="match status" value="1"/>
</dbReference>
<dbReference type="Gene3D" id="3.90.980.10">
    <property type="entry name" value="DNA primase, catalytic core, N-terminal domain"/>
    <property type="match status" value="1"/>
</dbReference>
<keyword evidence="4 12" id="KW-0548">Nucleotidyltransferase</keyword>
<dbReference type="InterPro" id="IPR050219">
    <property type="entry name" value="DnaG_primase"/>
</dbReference>
<comment type="cofactor">
    <cofactor evidence="12 13 14">
        <name>Zn(2+)</name>
        <dbReference type="ChEBI" id="CHEBI:29105"/>
    </cofactor>
    <text evidence="12 13 14">Binds 1 zinc ion per monomer.</text>
</comment>
<proteinExistence type="inferred from homology"/>
<dbReference type="InterPro" id="IPR013264">
    <property type="entry name" value="DNAG_N"/>
</dbReference>
<dbReference type="AlphaFoldDB" id="A0A851I4D2"/>
<keyword evidence="11 12" id="KW-0804">Transcription</keyword>
<comment type="similarity">
    <text evidence="12 13">Belongs to the DnaG primase family.</text>
</comment>
<evidence type="ECO:0000256" key="6">
    <source>
        <dbReference type="ARBA" id="ARBA00022723"/>
    </source>
</evidence>
<dbReference type="PROSITE" id="PS50880">
    <property type="entry name" value="TOPRIM"/>
    <property type="match status" value="1"/>
</dbReference>